<evidence type="ECO:0000256" key="1">
    <source>
        <dbReference type="SAM" id="MobiDB-lite"/>
    </source>
</evidence>
<feature type="region of interest" description="Disordered" evidence="1">
    <location>
        <begin position="328"/>
        <end position="407"/>
    </location>
</feature>
<dbReference type="InterPro" id="IPR028012">
    <property type="entry name" value="Rua1_C"/>
</dbReference>
<feature type="compositionally biased region" description="Low complexity" evidence="1">
    <location>
        <begin position="388"/>
        <end position="398"/>
    </location>
</feature>
<proteinExistence type="predicted"/>
<dbReference type="eggNOG" id="ENOG502R0SR">
    <property type="taxonomic scope" value="Eukaryota"/>
</dbReference>
<accession>A0A093VE16</accession>
<feature type="domain" description="Transcription regulator Rua1 C-terminal" evidence="2">
    <location>
        <begin position="452"/>
        <end position="582"/>
    </location>
</feature>
<gene>
    <name evidence="3" type="ORF">GQ26_0060940</name>
</gene>
<feature type="compositionally biased region" description="Pro residues" evidence="1">
    <location>
        <begin position="295"/>
        <end position="311"/>
    </location>
</feature>
<evidence type="ECO:0000259" key="2">
    <source>
        <dbReference type="Pfam" id="PF14616"/>
    </source>
</evidence>
<dbReference type="PANTHER" id="PTHR28125:SF3">
    <property type="entry name" value="TRANSCRIPTION REGULATOR RUA1 C-TERMINAL DOMAIN-CONTAINING PROTEIN"/>
    <property type="match status" value="1"/>
</dbReference>
<feature type="region of interest" description="Disordered" evidence="1">
    <location>
        <begin position="246"/>
        <end position="314"/>
    </location>
</feature>
<dbReference type="AlphaFoldDB" id="A0A093VE16"/>
<evidence type="ECO:0000313" key="3">
    <source>
        <dbReference type="EMBL" id="KFX50787.1"/>
    </source>
</evidence>
<reference key="1">
    <citation type="journal article" date="2014" name="PLoS Genet.">
        <title>Signature Gene Expression Reveals Novel Clues to the Molecular Mechanisms of Dimorphic Transition in Penicillium marneffei.</title>
        <authorList>
            <person name="Yang E."/>
            <person name="Wang G."/>
            <person name="Cai J."/>
            <person name="Woo P.C."/>
            <person name="Lau S.K."/>
            <person name="Yuen K.-Y."/>
            <person name="Chow W.-N."/>
            <person name="Lin X."/>
        </authorList>
    </citation>
    <scope>NUCLEOTIDE SEQUENCE [LARGE SCALE GENOMIC DNA]</scope>
    <source>
        <strain>PM1</strain>
    </source>
</reference>
<protein>
    <submittedName>
        <fullName evidence="3">Meiotic expression up-regulated protein 26</fullName>
    </submittedName>
</protein>
<name>A0A093VE16_TALMA</name>
<dbReference type="Pfam" id="PF14616">
    <property type="entry name" value="Rua1_C"/>
    <property type="match status" value="1"/>
</dbReference>
<dbReference type="EMBL" id="JPOX01000006">
    <property type="protein sequence ID" value="KFX50787.1"/>
    <property type="molecule type" value="Genomic_DNA"/>
</dbReference>
<sequence>MTVNLWTIIKMNNNHGYRRDHLHSPAELESAGPIPRQRPQQLQQLYQNPLNAVRKTMSTMETLGIRLPPPGFRAQDTPQTTTAYQQPWRHDAVPNVHITPPNAMHQPTPQSYEQPYDSLTASCAQFQTGSDHFEECGLSYTPSLSGHEHYPAMTGFMRYPEIDPETLYPFDYNNIIQHPSSSSNPNPMMIRPLTSEELNIPGFSMTSFCDPPYQGTLNEFFIPNSAPSVSPIPSLHVQRPPFDMTQDFRQYDDSHHSHSKKRSATESPSIESHVSKKPRMILTPTLKTPSGHIQKPPPVQQQQPPPPPPPISSVQTRNEMLSKLIIPPTNAAGRPSISPSSPIPSLPPQQYQQYQQYQQTHQLAPPFLLPSNADSSGVPMKPIHSSMRRTVSTSSSDSYNKHAESNKKLYVNPLKPPDLLGPLYEEQESPPIKDMTPDDPEMIPHKQNLRFENDLYTPKWVRGHGNKREGWCGICKPGRWLVLKNSAFWYDKSFSHGVSAVTGKAFEGPKETRRIKRMKNEDIGNNWAIGGGSSEGGQVLTQRFGSKTTTTWEGLCGSCNEWIPLVSSKKKGTTWFRHAYKCQSQFKAREREAGRDIRSAFSASPLPSTTATV</sequence>
<comment type="caution">
    <text evidence="3">The sequence shown here is derived from an EMBL/GenBank/DDBJ whole genome shotgun (WGS) entry which is preliminary data.</text>
</comment>
<dbReference type="PANTHER" id="PTHR28125">
    <property type="entry name" value="MEIOTIC EXPRESSION UP-REGULATED PROTEIN 26"/>
    <property type="match status" value="1"/>
</dbReference>
<organism evidence="3">
    <name type="scientific">Talaromyces marneffei PM1</name>
    <dbReference type="NCBI Taxonomy" id="1077442"/>
    <lineage>
        <taxon>Eukaryota</taxon>
        <taxon>Fungi</taxon>
        <taxon>Dikarya</taxon>
        <taxon>Ascomycota</taxon>
        <taxon>Pezizomycotina</taxon>
        <taxon>Eurotiomycetes</taxon>
        <taxon>Eurotiomycetidae</taxon>
        <taxon>Eurotiales</taxon>
        <taxon>Trichocomaceae</taxon>
        <taxon>Talaromyces</taxon>
        <taxon>Talaromyces sect. Talaromyces</taxon>
    </lineage>
</organism>
<dbReference type="HOGENOM" id="CLU_445621_0_0_1"/>
<reference evidence="3" key="2">
    <citation type="journal article" date="2014" name="PLoS Genet.">
        <title>Signature gene expression reveals novel clues to the molecular mechanisms of dimorphic transition in Penicillium marneffei.</title>
        <authorList>
            <person name="Yang E."/>
            <person name="Wang G."/>
            <person name="Cai J."/>
            <person name="Woo P.C."/>
            <person name="Lau S.K."/>
            <person name="Yuen K.-Y."/>
            <person name="Chow W.-N."/>
            <person name="Lin X."/>
        </authorList>
    </citation>
    <scope>NUCLEOTIDE SEQUENCE</scope>
    <source>
        <strain evidence="3">PM1</strain>
    </source>
</reference>
<feature type="compositionally biased region" description="Low complexity" evidence="1">
    <location>
        <begin position="348"/>
        <end position="359"/>
    </location>
</feature>